<keyword evidence="10" id="KW-0067">ATP-binding</keyword>
<evidence type="ECO:0000256" key="6">
    <source>
        <dbReference type="ARBA" id="ARBA00022563"/>
    </source>
</evidence>
<gene>
    <name evidence="17" type="primary">FPGS1</name>
    <name evidence="17" type="ORF">Tsubulata_026503</name>
</gene>
<dbReference type="InterPro" id="IPR018109">
    <property type="entry name" value="Folylpolyglutamate_synth_CS"/>
</dbReference>
<dbReference type="NCBIfam" id="TIGR01499">
    <property type="entry name" value="folC"/>
    <property type="match status" value="1"/>
</dbReference>
<dbReference type="FunFam" id="3.90.190.20:FF:000011">
    <property type="entry name" value="Folylpolyglutamate synthase"/>
    <property type="match status" value="1"/>
</dbReference>
<feature type="compositionally biased region" description="Polar residues" evidence="15">
    <location>
        <begin position="321"/>
        <end position="332"/>
    </location>
</feature>
<comment type="catalytic activity">
    <reaction evidence="14">
        <text>(6S)-5,6,7,8-tetrahydrofolyl-(gamma-L-Glu)(n) + L-glutamate + ATP = (6S)-5,6,7,8-tetrahydrofolyl-(gamma-L-Glu)(n+1) + ADP + phosphate + H(+)</text>
        <dbReference type="Rhea" id="RHEA:10580"/>
        <dbReference type="Rhea" id="RHEA-COMP:14738"/>
        <dbReference type="Rhea" id="RHEA-COMP:14740"/>
        <dbReference type="ChEBI" id="CHEBI:15378"/>
        <dbReference type="ChEBI" id="CHEBI:29985"/>
        <dbReference type="ChEBI" id="CHEBI:30616"/>
        <dbReference type="ChEBI" id="CHEBI:43474"/>
        <dbReference type="ChEBI" id="CHEBI:141005"/>
        <dbReference type="ChEBI" id="CHEBI:456216"/>
        <dbReference type="EC" id="6.3.2.17"/>
    </reaction>
</comment>
<dbReference type="SUPFAM" id="SSF53244">
    <property type="entry name" value="MurD-like peptide ligases, peptide-binding domain"/>
    <property type="match status" value="1"/>
</dbReference>
<dbReference type="Gene3D" id="3.90.190.20">
    <property type="entry name" value="Mur ligase, C-terminal domain"/>
    <property type="match status" value="1"/>
</dbReference>
<reference evidence="17" key="1">
    <citation type="submission" date="2022-02" db="EMBL/GenBank/DDBJ databases">
        <authorList>
            <person name="Henning P.M."/>
            <person name="McCubbin A.G."/>
            <person name="Shore J.S."/>
        </authorList>
    </citation>
    <scope>NUCLEOTIDE SEQUENCE</scope>
    <source>
        <strain evidence="17">F60SS</strain>
        <tissue evidence="17">Leaves</tissue>
    </source>
</reference>
<dbReference type="PROSITE" id="PS01012">
    <property type="entry name" value="FOLYLPOLYGLU_SYNT_2"/>
    <property type="match status" value="1"/>
</dbReference>
<evidence type="ECO:0000256" key="13">
    <source>
        <dbReference type="ARBA" id="ARBA00030876"/>
    </source>
</evidence>
<accession>A0A9Q0G0K1</accession>
<feature type="domain" description="Exostosin GT47" evidence="16">
    <location>
        <begin position="3"/>
        <end position="238"/>
    </location>
</feature>
<dbReference type="InterPro" id="IPR036615">
    <property type="entry name" value="Mur_ligase_C_dom_sf"/>
</dbReference>
<dbReference type="SUPFAM" id="SSF53623">
    <property type="entry name" value="MurD-like peptide ligases, catalytic domain"/>
    <property type="match status" value="1"/>
</dbReference>
<dbReference type="PROSITE" id="PS01011">
    <property type="entry name" value="FOLYLPOLYGLU_SYNT_1"/>
    <property type="match status" value="1"/>
</dbReference>
<comment type="pathway">
    <text evidence="2">Cofactor biosynthesis; tetrahydrofolylpolyglutamate biosynthesis.</text>
</comment>
<keyword evidence="8" id="KW-0479">Metal-binding</keyword>
<evidence type="ECO:0000256" key="2">
    <source>
        <dbReference type="ARBA" id="ARBA00005150"/>
    </source>
</evidence>
<dbReference type="EMBL" id="JAKUCV010002910">
    <property type="protein sequence ID" value="KAJ4840983.1"/>
    <property type="molecule type" value="Genomic_DNA"/>
</dbReference>
<evidence type="ECO:0000256" key="8">
    <source>
        <dbReference type="ARBA" id="ARBA00022723"/>
    </source>
</evidence>
<evidence type="ECO:0000256" key="14">
    <source>
        <dbReference type="ARBA" id="ARBA00047493"/>
    </source>
</evidence>
<evidence type="ECO:0000256" key="1">
    <source>
        <dbReference type="ARBA" id="ARBA00001944"/>
    </source>
</evidence>
<dbReference type="GO" id="GO:0005739">
    <property type="term" value="C:mitochondrion"/>
    <property type="evidence" value="ECO:0007669"/>
    <property type="project" value="TreeGrafter"/>
</dbReference>
<dbReference type="GO" id="GO:0005829">
    <property type="term" value="C:cytosol"/>
    <property type="evidence" value="ECO:0007669"/>
    <property type="project" value="TreeGrafter"/>
</dbReference>
<evidence type="ECO:0000256" key="11">
    <source>
        <dbReference type="ARBA" id="ARBA00022842"/>
    </source>
</evidence>
<evidence type="ECO:0000256" key="7">
    <source>
        <dbReference type="ARBA" id="ARBA00022598"/>
    </source>
</evidence>
<protein>
    <recommendedName>
        <fullName evidence="5">Folylpolyglutamate synthase</fullName>
        <ecNumber evidence="4">6.3.2.17</ecNumber>
    </recommendedName>
    <alternativeName>
        <fullName evidence="13">Folylpoly-gamma-glutamate synthetase</fullName>
    </alternativeName>
    <alternativeName>
        <fullName evidence="12">Tetrahydrofolylpolyglutamate synthase</fullName>
    </alternativeName>
</protein>
<dbReference type="Proteomes" id="UP001141552">
    <property type="component" value="Unassembled WGS sequence"/>
</dbReference>
<evidence type="ECO:0000256" key="3">
    <source>
        <dbReference type="ARBA" id="ARBA00008276"/>
    </source>
</evidence>
<reference evidence="17" key="2">
    <citation type="journal article" date="2023" name="Plants (Basel)">
        <title>Annotation of the Turnera subulata (Passifloraceae) Draft Genome Reveals the S-Locus Evolved after the Divergence of Turneroideae from Passifloroideae in a Stepwise Manner.</title>
        <authorList>
            <person name="Henning P.M."/>
            <person name="Roalson E.H."/>
            <person name="Mir W."/>
            <person name="McCubbin A.G."/>
            <person name="Shore J.S."/>
        </authorList>
    </citation>
    <scope>NUCLEOTIDE SEQUENCE</scope>
    <source>
        <strain evidence="17">F60SS</strain>
    </source>
</reference>
<evidence type="ECO:0000256" key="15">
    <source>
        <dbReference type="SAM" id="MobiDB-lite"/>
    </source>
</evidence>
<dbReference type="GO" id="GO:0046872">
    <property type="term" value="F:metal ion binding"/>
    <property type="evidence" value="ECO:0007669"/>
    <property type="project" value="UniProtKB-KW"/>
</dbReference>
<dbReference type="Pfam" id="PF03016">
    <property type="entry name" value="Exostosin_GT47"/>
    <property type="match status" value="1"/>
</dbReference>
<dbReference type="FunFam" id="3.40.1190.10:FF:000008">
    <property type="entry name" value="Folylpolyglutamate synthase"/>
    <property type="match status" value="1"/>
</dbReference>
<evidence type="ECO:0000256" key="12">
    <source>
        <dbReference type="ARBA" id="ARBA00030592"/>
    </source>
</evidence>
<dbReference type="Gene3D" id="3.40.1190.10">
    <property type="entry name" value="Mur-like, catalytic domain"/>
    <property type="match status" value="1"/>
</dbReference>
<proteinExistence type="inferred from homology"/>
<dbReference type="EC" id="6.3.2.17" evidence="4"/>
<keyword evidence="7" id="KW-0436">Ligase</keyword>
<evidence type="ECO:0000259" key="16">
    <source>
        <dbReference type="Pfam" id="PF03016"/>
    </source>
</evidence>
<dbReference type="GO" id="GO:0006730">
    <property type="term" value="P:one-carbon metabolic process"/>
    <property type="evidence" value="ECO:0007669"/>
    <property type="project" value="UniProtKB-KW"/>
</dbReference>
<comment type="caution">
    <text evidence="17">The sequence shown here is derived from an EMBL/GenBank/DDBJ whole genome shotgun (WGS) entry which is preliminary data.</text>
</comment>
<keyword evidence="18" id="KW-1185">Reference proteome</keyword>
<dbReference type="GO" id="GO:0005524">
    <property type="term" value="F:ATP binding"/>
    <property type="evidence" value="ECO:0007669"/>
    <property type="project" value="UniProtKB-KW"/>
</dbReference>
<dbReference type="PANTHER" id="PTHR11136">
    <property type="entry name" value="FOLYLPOLYGLUTAMATE SYNTHASE-RELATED"/>
    <property type="match status" value="1"/>
</dbReference>
<keyword evidence="6" id="KW-0554">One-carbon metabolism</keyword>
<evidence type="ECO:0000313" key="18">
    <source>
        <dbReference type="Proteomes" id="UP001141552"/>
    </source>
</evidence>
<evidence type="ECO:0000256" key="5">
    <source>
        <dbReference type="ARBA" id="ARBA00018660"/>
    </source>
</evidence>
<feature type="region of interest" description="Disordered" evidence="15">
    <location>
        <begin position="321"/>
        <end position="360"/>
    </location>
</feature>
<comment type="similarity">
    <text evidence="3">Belongs to the folylpolyglutamate synthase family.</text>
</comment>
<evidence type="ECO:0000256" key="9">
    <source>
        <dbReference type="ARBA" id="ARBA00022741"/>
    </source>
</evidence>
<dbReference type="InterPro" id="IPR036565">
    <property type="entry name" value="Mur-like_cat_sf"/>
</dbReference>
<dbReference type="InterPro" id="IPR040911">
    <property type="entry name" value="Exostosin_GT47"/>
</dbReference>
<dbReference type="PANTHER" id="PTHR11136:SF16">
    <property type="entry name" value="FOLYLPOLYGLUTAMATE SYNTHASE"/>
    <property type="match status" value="1"/>
</dbReference>
<evidence type="ECO:0000313" key="17">
    <source>
        <dbReference type="EMBL" id="KAJ4840983.1"/>
    </source>
</evidence>
<evidence type="ECO:0000256" key="4">
    <source>
        <dbReference type="ARBA" id="ARBA00013025"/>
    </source>
</evidence>
<comment type="cofactor">
    <cofactor evidence="1">
        <name>a monovalent cation</name>
        <dbReference type="ChEBI" id="CHEBI:60242"/>
    </cofactor>
</comment>
<keyword evidence="11" id="KW-0460">Magnesium</keyword>
<keyword evidence="9" id="KW-0547">Nucleotide-binding</keyword>
<organism evidence="17 18">
    <name type="scientific">Turnera subulata</name>
    <dbReference type="NCBI Taxonomy" id="218843"/>
    <lineage>
        <taxon>Eukaryota</taxon>
        <taxon>Viridiplantae</taxon>
        <taxon>Streptophyta</taxon>
        <taxon>Embryophyta</taxon>
        <taxon>Tracheophyta</taxon>
        <taxon>Spermatophyta</taxon>
        <taxon>Magnoliopsida</taxon>
        <taxon>eudicotyledons</taxon>
        <taxon>Gunneridae</taxon>
        <taxon>Pentapetalae</taxon>
        <taxon>rosids</taxon>
        <taxon>fabids</taxon>
        <taxon>Malpighiales</taxon>
        <taxon>Passifloraceae</taxon>
        <taxon>Turnera</taxon>
    </lineage>
</organism>
<evidence type="ECO:0000256" key="10">
    <source>
        <dbReference type="ARBA" id="ARBA00022840"/>
    </source>
</evidence>
<dbReference type="GO" id="GO:0004326">
    <property type="term" value="F:tetrahydrofolylpolyglutamate synthase activity"/>
    <property type="evidence" value="ECO:0007669"/>
    <property type="project" value="UniProtKB-EC"/>
</dbReference>
<dbReference type="AlphaFoldDB" id="A0A9Q0G0K1"/>
<sequence>MLTSFRIYIYAPPKPFSFTSPAESRFFSSLRASNFVTRDPEDAHLFFVPFPSDLSTRSIARVIRDIRAGLPYWNRTLGADHFYVSCSGLDYGSDRNLLELKKNSVQISCFPAQEGKFVPHKDVTLPPVGRIALPPANRTGKGLLGFARYNAVRESTLVKELGKDSDFLIESEPSDEGTLAERMGSSEFCLFEYGGGGDVSGIGEALRFGCVPVVVTGRPIQDLPLMDVLRWQEIALFVGPGGGAKGIKRVLGDDYAREKMRSLGMAAGQHLLWNEREEQEQYALVSVLFEGSVSFSGVWGLNWSLTIAIWFVIYPCPPKSRTLNPPRSSRSSAIEKASDKEPEMGPGTEPNPTTPPLPLTLPYDEAMDALSSLITKRSRADKNNNGDRFDLLFDYIKMLELEEAITEMKVIHVAGTKGKGSTCTFTESILRNCGFRTGLFTSPHLIDVRERFRLDGMDISEEKFLEYFWWCYNRLKERTTEDIPMPTYFRFLALLAFKIFAVEKVDVAILEVGLGGRFDATNVVPEPIVCGISSLGYDHMEILGNTLGEIAGEKAGIFKRGVPAFTVSQPDEAMGVLEEKAAKLDVHLQVAPPLDADLLNGLKLGLDGEHQYVNAGLAIALSSAWLQRTGHSEFNSLDKTSSLPEQFIKGLTTASLQGRAQIVPDEHIDTERHGDLVFYLDGAHSPESMEILLFNCMSVRDPQLLLPNLMKTCASHGVCFKKALFVPNISVYSKVGTHDLPSTDAQVDLSWQFTLQRVWENILGGKAEATKNVQAVCEEIKDDAGMSVRNCENSAVFPSLPSAIRWLREKVQQNKSIRLQVLVAGSLHLVGDVLRLIKK</sequence>
<name>A0A9Q0G0K1_9ROSI</name>
<dbReference type="InterPro" id="IPR001645">
    <property type="entry name" value="Folylpolyglutamate_synth"/>
</dbReference>
<dbReference type="OrthoDB" id="5212574at2759"/>